<reference evidence="2" key="2">
    <citation type="submission" date="2025-08" db="UniProtKB">
        <authorList>
            <consortium name="RefSeq"/>
        </authorList>
    </citation>
    <scope>IDENTIFICATION</scope>
    <source>
        <tissue evidence="2">Leaf</tissue>
    </source>
</reference>
<proteinExistence type="predicted"/>
<dbReference type="Proteomes" id="UP000790787">
    <property type="component" value="Chromosome 18"/>
</dbReference>
<gene>
    <name evidence="2" type="primary">LOC142172583</name>
</gene>
<reference evidence="1" key="1">
    <citation type="journal article" date="2014" name="Nat. Commun.">
        <title>The tobacco genome sequence and its comparison with those of tomato and potato.</title>
        <authorList>
            <person name="Sierro N."/>
            <person name="Battey J.N."/>
            <person name="Ouadi S."/>
            <person name="Bakaher N."/>
            <person name="Bovet L."/>
            <person name="Willig A."/>
            <person name="Goepfert S."/>
            <person name="Peitsch M.C."/>
            <person name="Ivanov N.V."/>
        </authorList>
    </citation>
    <scope>NUCLEOTIDE SEQUENCE [LARGE SCALE GENOMIC DNA]</scope>
</reference>
<accession>A0AC58T514</accession>
<sequence>MTRPIAEKLSDPVSFTIPCTIGNYAFAKALDVADISLEEEDETLNTKDPLVACLMNLDEANGEDLAKWVLALEGQGFWRRELEFEPFHLEERKTPPAEPSIEDPPKLELKPLTSHLRYAFLGPNSTLPIIISSSLVDVQAEQLLQISIALKDREKIPFTCPYGIYAFQRIPFVLCNAPATFQRCMMTIFTNMIEEIMEVFMDDFSVVGNSFNDCLVNLRRVLKRCIETNLVLNWEKCHFMVQEGIVLGYLVSSKGMEVDYAKVDVIEKLLPPTSVKAIRSFLGVAIEELNKILVRALIIVSPNWEKPFELMGDVSDYVMGAVLGQRKDKIMHPIYYAKFDLEIRDQKGTENQVADHLSRLKGVEKKVEIEEILETFPDEQLLATSLEEAPWYADIANYLASGSMAPSKKHRTTGDSSSGQVGSSRARASTLARPYDSNKFVFAAA</sequence>
<dbReference type="RefSeq" id="XP_075092337.1">
    <property type="nucleotide sequence ID" value="XM_075236236.1"/>
</dbReference>
<evidence type="ECO:0000313" key="1">
    <source>
        <dbReference type="Proteomes" id="UP000790787"/>
    </source>
</evidence>
<protein>
    <submittedName>
        <fullName evidence="2">Uncharacterized protein LOC142172583</fullName>
    </submittedName>
</protein>
<evidence type="ECO:0000313" key="2">
    <source>
        <dbReference type="RefSeq" id="XP_075092337.1"/>
    </source>
</evidence>
<organism evidence="1 2">
    <name type="scientific">Nicotiana tabacum</name>
    <name type="common">Common tobacco</name>
    <dbReference type="NCBI Taxonomy" id="4097"/>
    <lineage>
        <taxon>Eukaryota</taxon>
        <taxon>Viridiplantae</taxon>
        <taxon>Streptophyta</taxon>
        <taxon>Embryophyta</taxon>
        <taxon>Tracheophyta</taxon>
        <taxon>Spermatophyta</taxon>
        <taxon>Magnoliopsida</taxon>
        <taxon>eudicotyledons</taxon>
        <taxon>Gunneridae</taxon>
        <taxon>Pentapetalae</taxon>
        <taxon>asterids</taxon>
        <taxon>lamiids</taxon>
        <taxon>Solanales</taxon>
        <taxon>Solanaceae</taxon>
        <taxon>Nicotianoideae</taxon>
        <taxon>Nicotianeae</taxon>
        <taxon>Nicotiana</taxon>
    </lineage>
</organism>
<keyword evidence="1" id="KW-1185">Reference proteome</keyword>
<name>A0AC58T514_TOBAC</name>